<evidence type="ECO:0000256" key="3">
    <source>
        <dbReference type="ARBA" id="ARBA00012180"/>
    </source>
</evidence>
<comment type="similarity">
    <text evidence="2">Belongs to the RNase H family.</text>
</comment>
<dbReference type="InterPro" id="IPR002156">
    <property type="entry name" value="RNaseH_domain"/>
</dbReference>
<accession>A0A9P5YEX0</accession>
<evidence type="ECO:0000256" key="2">
    <source>
        <dbReference type="ARBA" id="ARBA00005300"/>
    </source>
</evidence>
<dbReference type="PANTHER" id="PTHR10642:SF26">
    <property type="entry name" value="RIBONUCLEASE H1"/>
    <property type="match status" value="1"/>
</dbReference>
<dbReference type="InterPro" id="IPR036397">
    <property type="entry name" value="RNaseH_sf"/>
</dbReference>
<name>A0A9P5YEX0_9AGAR</name>
<keyword evidence="7" id="KW-0378">Hydrolase</keyword>
<dbReference type="GO" id="GO:0003676">
    <property type="term" value="F:nucleic acid binding"/>
    <property type="evidence" value="ECO:0007669"/>
    <property type="project" value="InterPro"/>
</dbReference>
<dbReference type="PANTHER" id="PTHR10642">
    <property type="entry name" value="RIBONUCLEASE H1"/>
    <property type="match status" value="1"/>
</dbReference>
<keyword evidence="10" id="KW-1185">Reference proteome</keyword>
<dbReference type="Pfam" id="PF00075">
    <property type="entry name" value="RNase_H"/>
    <property type="match status" value="1"/>
</dbReference>
<dbReference type="EC" id="3.1.26.4" evidence="3"/>
<dbReference type="Proteomes" id="UP000807353">
    <property type="component" value="Unassembled WGS sequence"/>
</dbReference>
<evidence type="ECO:0000256" key="4">
    <source>
        <dbReference type="ARBA" id="ARBA00022722"/>
    </source>
</evidence>
<keyword evidence="6" id="KW-0255">Endonuclease</keyword>
<dbReference type="PROSITE" id="PS50879">
    <property type="entry name" value="RNASE_H_1"/>
    <property type="match status" value="1"/>
</dbReference>
<evidence type="ECO:0000256" key="7">
    <source>
        <dbReference type="ARBA" id="ARBA00022801"/>
    </source>
</evidence>
<feature type="domain" description="RNase H type-1" evidence="8">
    <location>
        <begin position="89"/>
        <end position="242"/>
    </location>
</feature>
<dbReference type="CDD" id="cd13934">
    <property type="entry name" value="RNase_H_Dikarya_like"/>
    <property type="match status" value="1"/>
</dbReference>
<comment type="catalytic activity">
    <reaction evidence="1">
        <text>Endonucleolytic cleavage to 5'-phosphomonoester.</text>
        <dbReference type="EC" id="3.1.26.4"/>
    </reaction>
</comment>
<dbReference type="GO" id="GO:0043137">
    <property type="term" value="P:DNA replication, removal of RNA primer"/>
    <property type="evidence" value="ECO:0007669"/>
    <property type="project" value="TreeGrafter"/>
</dbReference>
<reference evidence="9" key="1">
    <citation type="submission" date="2020-11" db="EMBL/GenBank/DDBJ databases">
        <authorList>
            <consortium name="DOE Joint Genome Institute"/>
            <person name="Ahrendt S."/>
            <person name="Riley R."/>
            <person name="Andreopoulos W."/>
            <person name="Labutti K."/>
            <person name="Pangilinan J."/>
            <person name="Ruiz-Duenas F.J."/>
            <person name="Barrasa J.M."/>
            <person name="Sanchez-Garcia M."/>
            <person name="Camarero S."/>
            <person name="Miyauchi S."/>
            <person name="Serrano A."/>
            <person name="Linde D."/>
            <person name="Babiker R."/>
            <person name="Drula E."/>
            <person name="Ayuso-Fernandez I."/>
            <person name="Pacheco R."/>
            <person name="Padilla G."/>
            <person name="Ferreira P."/>
            <person name="Barriuso J."/>
            <person name="Kellner H."/>
            <person name="Castanera R."/>
            <person name="Alfaro M."/>
            <person name="Ramirez L."/>
            <person name="Pisabarro A.G."/>
            <person name="Kuo A."/>
            <person name="Tritt A."/>
            <person name="Lipzen A."/>
            <person name="He G."/>
            <person name="Yan M."/>
            <person name="Ng V."/>
            <person name="Cullen D."/>
            <person name="Martin F."/>
            <person name="Rosso M.-N."/>
            <person name="Henrissat B."/>
            <person name="Hibbett D."/>
            <person name="Martinez A.T."/>
            <person name="Grigoriev I.V."/>
        </authorList>
    </citation>
    <scope>NUCLEOTIDE SEQUENCE</scope>
    <source>
        <strain evidence="9">CBS 247.69</strain>
    </source>
</reference>
<dbReference type="SUPFAM" id="SSF53098">
    <property type="entry name" value="Ribonuclease H-like"/>
    <property type="match status" value="1"/>
</dbReference>
<gene>
    <name evidence="9" type="ORF">BDZ94DRAFT_1232972</name>
</gene>
<dbReference type="GO" id="GO:0004523">
    <property type="term" value="F:RNA-DNA hybrid ribonuclease activity"/>
    <property type="evidence" value="ECO:0007669"/>
    <property type="project" value="UniProtKB-EC"/>
</dbReference>
<evidence type="ECO:0000259" key="8">
    <source>
        <dbReference type="PROSITE" id="PS50879"/>
    </source>
</evidence>
<organism evidence="9 10">
    <name type="scientific">Collybia nuda</name>
    <dbReference type="NCBI Taxonomy" id="64659"/>
    <lineage>
        <taxon>Eukaryota</taxon>
        <taxon>Fungi</taxon>
        <taxon>Dikarya</taxon>
        <taxon>Basidiomycota</taxon>
        <taxon>Agaricomycotina</taxon>
        <taxon>Agaricomycetes</taxon>
        <taxon>Agaricomycetidae</taxon>
        <taxon>Agaricales</taxon>
        <taxon>Tricholomatineae</taxon>
        <taxon>Clitocybaceae</taxon>
        <taxon>Collybia</taxon>
    </lineage>
</organism>
<comment type="caution">
    <text evidence="9">The sequence shown here is derived from an EMBL/GenBank/DDBJ whole genome shotgun (WGS) entry which is preliminary data.</text>
</comment>
<dbReference type="InterPro" id="IPR050092">
    <property type="entry name" value="RNase_H"/>
</dbReference>
<dbReference type="OrthoDB" id="407198at2759"/>
<dbReference type="InterPro" id="IPR012337">
    <property type="entry name" value="RNaseH-like_sf"/>
</dbReference>
<evidence type="ECO:0000313" key="9">
    <source>
        <dbReference type="EMBL" id="KAF9467623.1"/>
    </source>
</evidence>
<keyword evidence="4" id="KW-0540">Nuclease</keyword>
<evidence type="ECO:0000256" key="1">
    <source>
        <dbReference type="ARBA" id="ARBA00000077"/>
    </source>
</evidence>
<sequence>MTTPIEYKEFSMGPEVALLKIEVSPHLYTDGPIRSIKSTIGPPIQVAPRSRRFTLGEDTNVKPLDIFKPMINACSVPAPRWIYFDPSTHKASILIFVDGAAPNNGTSSVTAGCGVVFRPDGKGCISFPLERTKGINPTNNRAEIRAAHAAFGLRYWSGEGFQRVVIATDSEYLVRGISEYVLIWKENGWMTVEGKPVKNQDLWKLLLEDVESYEKRGVQVQFWLIPRELNHFADVEAKKGAKQTENIPTEIKKIVFFDISLKGRNIMHARDFETG</sequence>
<evidence type="ECO:0000256" key="5">
    <source>
        <dbReference type="ARBA" id="ARBA00022723"/>
    </source>
</evidence>
<evidence type="ECO:0000256" key="6">
    <source>
        <dbReference type="ARBA" id="ARBA00022759"/>
    </source>
</evidence>
<dbReference type="EMBL" id="MU150236">
    <property type="protein sequence ID" value="KAF9467623.1"/>
    <property type="molecule type" value="Genomic_DNA"/>
</dbReference>
<keyword evidence="5" id="KW-0479">Metal-binding</keyword>
<dbReference type="GO" id="GO:0046872">
    <property type="term" value="F:metal ion binding"/>
    <property type="evidence" value="ECO:0007669"/>
    <property type="project" value="UniProtKB-KW"/>
</dbReference>
<proteinExistence type="inferred from homology"/>
<dbReference type="AlphaFoldDB" id="A0A9P5YEX0"/>
<evidence type="ECO:0000313" key="10">
    <source>
        <dbReference type="Proteomes" id="UP000807353"/>
    </source>
</evidence>
<dbReference type="Gene3D" id="3.30.420.10">
    <property type="entry name" value="Ribonuclease H-like superfamily/Ribonuclease H"/>
    <property type="match status" value="1"/>
</dbReference>
<protein>
    <recommendedName>
        <fullName evidence="3">ribonuclease H</fullName>
        <ecNumber evidence="3">3.1.26.4</ecNumber>
    </recommendedName>
</protein>